<organism evidence="4 5">
    <name type="scientific">Cyanidioschyzon merolae (strain NIES-3377 / 10D)</name>
    <name type="common">Unicellular red alga</name>
    <dbReference type="NCBI Taxonomy" id="280699"/>
    <lineage>
        <taxon>Eukaryota</taxon>
        <taxon>Rhodophyta</taxon>
        <taxon>Bangiophyceae</taxon>
        <taxon>Cyanidiales</taxon>
        <taxon>Cyanidiaceae</taxon>
        <taxon>Cyanidioschyzon</taxon>
    </lineage>
</organism>
<accession>M1VH13</accession>
<dbReference type="OrthoDB" id="10586347at2759"/>
<dbReference type="PROSITE" id="PS51294">
    <property type="entry name" value="HTH_MYB"/>
    <property type="match status" value="1"/>
</dbReference>
<dbReference type="EMBL" id="AP006500">
    <property type="protein sequence ID" value="BAM82542.1"/>
    <property type="molecule type" value="Genomic_DNA"/>
</dbReference>
<gene>
    <name evidence="4" type="ORF">CYME_CMR337C</name>
</gene>
<dbReference type="RefSeq" id="XP_005538578.1">
    <property type="nucleotide sequence ID" value="XM_005538521.1"/>
</dbReference>
<feature type="region of interest" description="Disordered" evidence="2">
    <location>
        <begin position="480"/>
        <end position="533"/>
    </location>
</feature>
<dbReference type="AlphaFoldDB" id="M1VH13"/>
<feature type="domain" description="HTH myb-type" evidence="3">
    <location>
        <begin position="547"/>
        <end position="590"/>
    </location>
</feature>
<feature type="compositionally biased region" description="Low complexity" evidence="2">
    <location>
        <begin position="670"/>
        <end position="690"/>
    </location>
</feature>
<feature type="compositionally biased region" description="Polar residues" evidence="2">
    <location>
        <begin position="498"/>
        <end position="522"/>
    </location>
</feature>
<dbReference type="Proteomes" id="UP000007014">
    <property type="component" value="Chromosome 18"/>
</dbReference>
<dbReference type="HOGENOM" id="CLU_377842_0_0_1"/>
<dbReference type="Gene3D" id="1.10.10.60">
    <property type="entry name" value="Homeodomain-like"/>
    <property type="match status" value="1"/>
</dbReference>
<proteinExistence type="predicted"/>
<dbReference type="PANTHER" id="PTHR44042:SF67">
    <property type="entry name" value="MYB-LIKE PROTEIN I"/>
    <property type="match status" value="1"/>
</dbReference>
<name>M1VH13_CYAM1</name>
<evidence type="ECO:0000313" key="5">
    <source>
        <dbReference type="Proteomes" id="UP000007014"/>
    </source>
</evidence>
<feature type="compositionally biased region" description="Polar residues" evidence="2">
    <location>
        <begin position="711"/>
        <end position="723"/>
    </location>
</feature>
<keyword evidence="1" id="KW-0175">Coiled coil</keyword>
<evidence type="ECO:0000256" key="2">
    <source>
        <dbReference type="SAM" id="MobiDB-lite"/>
    </source>
</evidence>
<evidence type="ECO:0000313" key="4">
    <source>
        <dbReference type="EMBL" id="BAM82542.1"/>
    </source>
</evidence>
<dbReference type="InterPro" id="IPR009057">
    <property type="entry name" value="Homeodomain-like_sf"/>
</dbReference>
<dbReference type="STRING" id="280699.M1VH13"/>
<reference evidence="4 5" key="2">
    <citation type="journal article" date="2007" name="BMC Biol.">
        <title>A 100%-complete sequence reveals unusually simple genomic features in the hot-spring red alga Cyanidioschyzon merolae.</title>
        <authorList>
            <person name="Nozaki H."/>
            <person name="Takano H."/>
            <person name="Misumi O."/>
            <person name="Terasawa K."/>
            <person name="Matsuzaki M."/>
            <person name="Maruyama S."/>
            <person name="Nishida K."/>
            <person name="Yagisawa F."/>
            <person name="Yoshida Y."/>
            <person name="Fujiwara T."/>
            <person name="Takio S."/>
            <person name="Tamura K."/>
            <person name="Chung S.J."/>
            <person name="Nakamura S."/>
            <person name="Kuroiwa H."/>
            <person name="Tanaka K."/>
            <person name="Sato N."/>
            <person name="Kuroiwa T."/>
        </authorList>
    </citation>
    <scope>NUCLEOTIDE SEQUENCE [LARGE SCALE GENOMIC DNA]</scope>
    <source>
        <strain evidence="4 5">10D</strain>
    </source>
</reference>
<dbReference type="KEGG" id="cme:CYME_CMR337C"/>
<evidence type="ECO:0000259" key="3">
    <source>
        <dbReference type="PROSITE" id="PS51294"/>
    </source>
</evidence>
<sequence>MATLGTLHTGTGVGVATCVTPTSTECDFAGSFSKAWKGRCERGEYNEAGGNISRSASAISRLSPDAASADREVGWLRDAEDKTCAWSGRDESPTASLLQPCVEVSKTKQSVSGGRAVKLTETALQTSRMTGRAPGRFCESATEDIDLNDVLGVLVDALDPDYSSPGTEISADASNFGQISEVAFSVSSASDMHSIHETAQMDALPMLHIGIGDEALGCDDRFMQTWDRGIKSAHKSSEATEDSDLLTMIEQQSDRIRRLECELEKSRSEVAALQRMLEKYLRGESASTPDVHHHIAGVFSPLTPAYVATFEPSRKFLDKERTQAEKLRHIVSGSGFTAGVGQSGTQNLISAPTAAIDGEDCSVFEDSQGFGVCDRRLLPGIVDAVVSRSSSARNLVALDEGAQITDSDKHQTGKAASFASGTTGNVPETRLGNQCAFAPFHDGTFLFPSRQAAEACSAAREVFGPAAEALEKMNYRQQMAAAARQRSRREFSEMTGPEGSSSVGTNGAPSLAQSAGSELNLTTKRRSRRGERHARPLGTTRYWADVEHELFLLGCKKFGPKNFAAIAGIVKSRSPKQVRTHLQKYQLKLLREARRMEKVDGGAALAQLKNVCDMAFTKAQLRALGADESVISQQSLRHIRKAEQLLQSRKKAATSAALGSDHLSEEETESSSPSRSSSLSLSLSSSSTVPTCPPPGSPTAPVQPASAANADASTESTLPVSTSNDEEAPASSTA</sequence>
<protein>
    <recommendedName>
        <fullName evidence="3">HTH myb-type domain-containing protein</fullName>
    </recommendedName>
</protein>
<dbReference type="GeneID" id="16996963"/>
<feature type="region of interest" description="Disordered" evidence="2">
    <location>
        <begin position="653"/>
        <end position="734"/>
    </location>
</feature>
<evidence type="ECO:0000256" key="1">
    <source>
        <dbReference type="SAM" id="Coils"/>
    </source>
</evidence>
<dbReference type="SUPFAM" id="SSF46689">
    <property type="entry name" value="Homeodomain-like"/>
    <property type="match status" value="1"/>
</dbReference>
<keyword evidence="5" id="KW-1185">Reference proteome</keyword>
<dbReference type="Pfam" id="PF00249">
    <property type="entry name" value="Myb_DNA-binding"/>
    <property type="match status" value="1"/>
</dbReference>
<reference evidence="4 5" key="1">
    <citation type="journal article" date="2004" name="Nature">
        <title>Genome sequence of the ultrasmall unicellular red alga Cyanidioschyzon merolae 10D.</title>
        <authorList>
            <person name="Matsuzaki M."/>
            <person name="Misumi O."/>
            <person name="Shin-i T."/>
            <person name="Maruyama S."/>
            <person name="Takahara M."/>
            <person name="Miyagishima S."/>
            <person name="Mori T."/>
            <person name="Nishida K."/>
            <person name="Yagisawa F."/>
            <person name="Nishida K."/>
            <person name="Yoshida Y."/>
            <person name="Nishimura Y."/>
            <person name="Nakao S."/>
            <person name="Kobayashi T."/>
            <person name="Momoyama Y."/>
            <person name="Higashiyama T."/>
            <person name="Minoda A."/>
            <person name="Sano M."/>
            <person name="Nomoto H."/>
            <person name="Oishi K."/>
            <person name="Hayashi H."/>
            <person name="Ohta F."/>
            <person name="Nishizaka S."/>
            <person name="Haga S."/>
            <person name="Miura S."/>
            <person name="Morishita T."/>
            <person name="Kabeya Y."/>
            <person name="Terasawa K."/>
            <person name="Suzuki Y."/>
            <person name="Ishii Y."/>
            <person name="Asakawa S."/>
            <person name="Takano H."/>
            <person name="Ohta N."/>
            <person name="Kuroiwa H."/>
            <person name="Tanaka K."/>
            <person name="Shimizu N."/>
            <person name="Sugano S."/>
            <person name="Sato N."/>
            <person name="Nozaki H."/>
            <person name="Ogasawara N."/>
            <person name="Kohara Y."/>
            <person name="Kuroiwa T."/>
        </authorList>
    </citation>
    <scope>NUCLEOTIDE SEQUENCE [LARGE SCALE GENOMIC DNA]</scope>
    <source>
        <strain evidence="4 5">10D</strain>
    </source>
</reference>
<dbReference type="PANTHER" id="PTHR44042">
    <property type="entry name" value="DUPLICATED HOMEODOMAIN-LIKE SUPERFAMILY PROTEIN-RELATED"/>
    <property type="match status" value="1"/>
</dbReference>
<dbReference type="SMART" id="SM00717">
    <property type="entry name" value="SANT"/>
    <property type="match status" value="1"/>
</dbReference>
<feature type="compositionally biased region" description="Basic residues" evidence="2">
    <location>
        <begin position="523"/>
        <end position="532"/>
    </location>
</feature>
<dbReference type="InterPro" id="IPR017930">
    <property type="entry name" value="Myb_dom"/>
</dbReference>
<dbReference type="CDD" id="cd00167">
    <property type="entry name" value="SANT"/>
    <property type="match status" value="1"/>
</dbReference>
<feature type="coiled-coil region" evidence="1">
    <location>
        <begin position="249"/>
        <end position="283"/>
    </location>
</feature>
<dbReference type="InterPro" id="IPR001005">
    <property type="entry name" value="SANT/Myb"/>
</dbReference>
<dbReference type="Gramene" id="CMR337CT">
    <property type="protein sequence ID" value="CMR337CT"/>
    <property type="gene ID" value="CMR337C"/>
</dbReference>